<keyword evidence="10 13" id="KW-0143">Chaperone</keyword>
<evidence type="ECO:0000256" key="4">
    <source>
        <dbReference type="ARBA" id="ARBA00022448"/>
    </source>
</evidence>
<organism evidence="17 18">
    <name type="scientific">Akkermansia muciniphila</name>
    <dbReference type="NCBI Taxonomy" id="239935"/>
    <lineage>
        <taxon>Bacteria</taxon>
        <taxon>Pseudomonadati</taxon>
        <taxon>Verrucomicrobiota</taxon>
        <taxon>Verrucomicrobiia</taxon>
        <taxon>Verrucomicrobiales</taxon>
        <taxon>Akkermansiaceae</taxon>
        <taxon>Akkermansia</taxon>
    </lineage>
</organism>
<dbReference type="CDD" id="cd20070">
    <property type="entry name" value="5TM_YidC_Alb3"/>
    <property type="match status" value="1"/>
</dbReference>
<keyword evidence="5 13" id="KW-1003">Cell membrane</keyword>
<feature type="domain" description="Membrane insertase YidC N-terminal" evidence="16">
    <location>
        <begin position="143"/>
        <end position="387"/>
    </location>
</feature>
<dbReference type="GO" id="GO:0032977">
    <property type="term" value="F:membrane insertase activity"/>
    <property type="evidence" value="ECO:0007669"/>
    <property type="project" value="InterPro"/>
</dbReference>
<dbReference type="GO" id="GO:0015031">
    <property type="term" value="P:protein transport"/>
    <property type="evidence" value="ECO:0007669"/>
    <property type="project" value="UniProtKB-KW"/>
</dbReference>
<evidence type="ECO:0000256" key="1">
    <source>
        <dbReference type="ARBA" id="ARBA00004429"/>
    </source>
</evidence>
<evidence type="ECO:0000256" key="11">
    <source>
        <dbReference type="ARBA" id="ARBA00033245"/>
    </source>
</evidence>
<accession>A0A2N8HBD6</accession>
<dbReference type="EMBL" id="PJKA01000013">
    <property type="protein sequence ID" value="PNC17184.1"/>
    <property type="molecule type" value="Genomic_DNA"/>
</dbReference>
<name>A0A2N8HBD6_9BACT</name>
<comment type="function">
    <text evidence="13">Required for the insertion and/or proper folding and/or complex formation of integral membrane proteins into the membrane. Involved in integration of membrane proteins that insert both dependently and independently of the Sec translocase complex, as well as at least some lipoproteins. Aids folding of multispanning membrane proteins.</text>
</comment>
<comment type="subunit">
    <text evidence="13">Interacts with the Sec translocase complex via SecD. Specifically interacts with transmembrane segments of nascent integral membrane proteins during membrane integration.</text>
</comment>
<dbReference type="PANTHER" id="PTHR12428:SF65">
    <property type="entry name" value="CYTOCHROME C OXIDASE ASSEMBLY PROTEIN COX18, MITOCHONDRIAL"/>
    <property type="match status" value="1"/>
</dbReference>
<comment type="caution">
    <text evidence="17">The sequence shown here is derived from an EMBL/GenBank/DDBJ whole genome shotgun (WGS) entry which is preliminary data.</text>
</comment>
<dbReference type="InterPro" id="IPR028055">
    <property type="entry name" value="YidC/Oxa/ALB_C"/>
</dbReference>
<evidence type="ECO:0000256" key="9">
    <source>
        <dbReference type="ARBA" id="ARBA00023136"/>
    </source>
</evidence>
<dbReference type="AlphaFoldDB" id="A0A2N8HBD6"/>
<evidence type="ECO:0000256" key="5">
    <source>
        <dbReference type="ARBA" id="ARBA00022475"/>
    </source>
</evidence>
<dbReference type="CDD" id="cd19961">
    <property type="entry name" value="EcYidC-like_peri"/>
    <property type="match status" value="1"/>
</dbReference>
<dbReference type="HAMAP" id="MF_01810">
    <property type="entry name" value="YidC_type1"/>
    <property type="match status" value="1"/>
</dbReference>
<feature type="transmembrane region" description="Helical" evidence="13">
    <location>
        <begin position="508"/>
        <end position="529"/>
    </location>
</feature>
<evidence type="ECO:0000313" key="18">
    <source>
        <dbReference type="Proteomes" id="UP000236000"/>
    </source>
</evidence>
<feature type="transmembrane region" description="Helical" evidence="13">
    <location>
        <begin position="459"/>
        <end position="481"/>
    </location>
</feature>
<feature type="region of interest" description="Disordered" evidence="14">
    <location>
        <begin position="613"/>
        <end position="632"/>
    </location>
</feature>
<evidence type="ECO:0000256" key="8">
    <source>
        <dbReference type="ARBA" id="ARBA00022989"/>
    </source>
</evidence>
<feature type="transmembrane region" description="Helical" evidence="13">
    <location>
        <begin position="6"/>
        <end position="22"/>
    </location>
</feature>
<dbReference type="GO" id="GO:0051205">
    <property type="term" value="P:protein insertion into membrane"/>
    <property type="evidence" value="ECO:0007669"/>
    <property type="project" value="TreeGrafter"/>
</dbReference>
<dbReference type="NCBIfam" id="TIGR03593">
    <property type="entry name" value="yidC_nterm"/>
    <property type="match status" value="1"/>
</dbReference>
<evidence type="ECO:0000256" key="12">
    <source>
        <dbReference type="ARBA" id="ARBA00033342"/>
    </source>
</evidence>
<evidence type="ECO:0000256" key="2">
    <source>
        <dbReference type="ARBA" id="ARBA00010527"/>
    </source>
</evidence>
<evidence type="ECO:0000256" key="6">
    <source>
        <dbReference type="ARBA" id="ARBA00022692"/>
    </source>
</evidence>
<keyword evidence="8 13" id="KW-1133">Transmembrane helix</keyword>
<dbReference type="PANTHER" id="PTHR12428">
    <property type="entry name" value="OXA1"/>
    <property type="match status" value="1"/>
</dbReference>
<evidence type="ECO:0000256" key="10">
    <source>
        <dbReference type="ARBA" id="ARBA00023186"/>
    </source>
</evidence>
<dbReference type="PRINTS" id="PR01900">
    <property type="entry name" value="YIDCPROTEIN"/>
</dbReference>
<comment type="subcellular location">
    <subcellularLocation>
        <location evidence="1">Cell inner membrane</location>
        <topology evidence="1">Multi-pass membrane protein</topology>
    </subcellularLocation>
    <subcellularLocation>
        <location evidence="13">Cell membrane</location>
        <topology evidence="13">Multi-pass membrane protein</topology>
    </subcellularLocation>
</comment>
<dbReference type="RefSeq" id="WP_102715491.1">
    <property type="nucleotide sequence ID" value="NZ_PJKA01000013.1"/>
</dbReference>
<feature type="compositionally biased region" description="Low complexity" evidence="14">
    <location>
        <begin position="36"/>
        <end position="65"/>
    </location>
</feature>
<evidence type="ECO:0000259" key="16">
    <source>
        <dbReference type="Pfam" id="PF14849"/>
    </source>
</evidence>
<evidence type="ECO:0000313" key="17">
    <source>
        <dbReference type="EMBL" id="PNC17184.1"/>
    </source>
</evidence>
<sequence length="632" mass="70669">MDRTAWIIIGVCAALLGLNIYMGNNKKEEPVPAAPVPAQQTAAAPAVVPAPGAETPAAPATPEQTSVTKALEEDKSNPITLTATQEADGKQEPFITYTFNRIGGSIGAVTLHNDIVDSQKVADHNITINEAQQRGIGELVFNMDATQDPSYDNTVYREVKRTADSVTLEGYDAARQLFISKTYTLHPVKNLEGNVLPGSKYLIRLTVSLLNKSSNVQDLRYMGIFGGSAYPIAKSEPKDTYTHFFYHADGSLEQEVPSYFTGGIFSTAKARVLEGPLQDLTYAGVMSQYYATILLPQDKSNGSTVYATRQEFPLAHENNTLVPGVTVAMGIPNLTMAPNEIKTLTYDIYTGPKFNAYLRDLNLTYPAISDIMAYGWLVFLSVPMNWLLNLFHGWFGNWGVAIICMTIVVRALIWPLHKKSYMAMKRMSLVQPEMAKLKEKYPDEPQKVNMEMMKLYQKYGINPASGCVPMLIQIPIFFAFYRVLQYSAELRGQPFCLWMTDLSLPDTVGHLFGIPINILPLIMAVTMIIQMRMTPQAGERSQRIIMNLMPVMFFLFCYNFASALALYWTTQNLISIGQTALIRRLPMPVLTAAKKKKPGFFQRMMDQQRVALEEQQRKGKGHNMRNITPKKK</sequence>
<dbReference type="Gene3D" id="2.70.98.90">
    <property type="match status" value="1"/>
</dbReference>
<evidence type="ECO:0000259" key="15">
    <source>
        <dbReference type="Pfam" id="PF02096"/>
    </source>
</evidence>
<protein>
    <recommendedName>
        <fullName evidence="3 13">Membrane protein insertase YidC</fullName>
    </recommendedName>
    <alternativeName>
        <fullName evidence="12 13">Foldase YidC</fullName>
    </alternativeName>
    <alternativeName>
        <fullName evidence="11 13">Membrane integrase YidC</fullName>
    </alternativeName>
    <alternativeName>
        <fullName evidence="13">Membrane protein YidC</fullName>
    </alternativeName>
</protein>
<dbReference type="InterPro" id="IPR001708">
    <property type="entry name" value="YidC/ALB3/OXA1/COX18"/>
</dbReference>
<gene>
    <name evidence="13" type="primary">yidC</name>
    <name evidence="17" type="ORF">CXU22_11215</name>
</gene>
<feature type="transmembrane region" description="Helical" evidence="13">
    <location>
        <begin position="363"/>
        <end position="382"/>
    </location>
</feature>
<dbReference type="InterPro" id="IPR019998">
    <property type="entry name" value="Membr_insert_YidC"/>
</dbReference>
<dbReference type="InterPro" id="IPR047196">
    <property type="entry name" value="YidC_ALB_C"/>
</dbReference>
<dbReference type="InterPro" id="IPR038221">
    <property type="entry name" value="YidC_periplasmic_sf"/>
</dbReference>
<dbReference type="Pfam" id="PF14849">
    <property type="entry name" value="YidC_periplas"/>
    <property type="match status" value="1"/>
</dbReference>
<keyword evidence="6 13" id="KW-0812">Transmembrane</keyword>
<feature type="transmembrane region" description="Helical" evidence="13">
    <location>
        <begin position="550"/>
        <end position="568"/>
    </location>
</feature>
<keyword evidence="7 13" id="KW-0653">Protein transport</keyword>
<dbReference type="Pfam" id="PF02096">
    <property type="entry name" value="60KD_IMP"/>
    <property type="match status" value="1"/>
</dbReference>
<keyword evidence="9 13" id="KW-0472">Membrane</keyword>
<reference evidence="17 18" key="1">
    <citation type="journal article" date="2017" name="BMC Genomics">
        <title>Genome sequencing of 39 Akkermansia muciniphila isolates reveals its population structure, genomic and functional diverisity, and global distribution in mammalian gut microbiotas.</title>
        <authorList>
            <person name="Guo X."/>
            <person name="Li S."/>
            <person name="Zhang J."/>
            <person name="Wu F."/>
            <person name="Li X."/>
            <person name="Wu D."/>
            <person name="Zhang M."/>
            <person name="Ou Z."/>
            <person name="Jie Z."/>
            <person name="Yan Q."/>
            <person name="Li P."/>
            <person name="Yi J."/>
            <person name="Peng Y."/>
        </authorList>
    </citation>
    <scope>NUCLEOTIDE SEQUENCE [LARGE SCALE GENOMIC DNA]</scope>
    <source>
        <strain evidence="17 18">GP24</strain>
    </source>
</reference>
<evidence type="ECO:0000256" key="7">
    <source>
        <dbReference type="ARBA" id="ARBA00022927"/>
    </source>
</evidence>
<dbReference type="InterPro" id="IPR028053">
    <property type="entry name" value="Membr_insert_YidC_N"/>
</dbReference>
<feature type="region of interest" description="Disordered" evidence="14">
    <location>
        <begin position="29"/>
        <end position="87"/>
    </location>
</feature>
<evidence type="ECO:0000256" key="13">
    <source>
        <dbReference type="HAMAP-Rule" id="MF_01810"/>
    </source>
</evidence>
<evidence type="ECO:0000256" key="3">
    <source>
        <dbReference type="ARBA" id="ARBA00015325"/>
    </source>
</evidence>
<comment type="similarity">
    <text evidence="2 13">Belongs to the OXA1/ALB3/YidC family. Type 1 subfamily.</text>
</comment>
<dbReference type="GO" id="GO:0005886">
    <property type="term" value="C:plasma membrane"/>
    <property type="evidence" value="ECO:0007669"/>
    <property type="project" value="UniProtKB-SubCell"/>
</dbReference>
<evidence type="ECO:0000256" key="14">
    <source>
        <dbReference type="SAM" id="MobiDB-lite"/>
    </source>
</evidence>
<feature type="transmembrane region" description="Helical" evidence="13">
    <location>
        <begin position="394"/>
        <end position="416"/>
    </location>
</feature>
<dbReference type="Proteomes" id="UP000236000">
    <property type="component" value="Unassembled WGS sequence"/>
</dbReference>
<feature type="domain" description="Membrane insertase YidC/Oxa/ALB C-terminal" evidence="15">
    <location>
        <begin position="398"/>
        <end position="584"/>
    </location>
</feature>
<dbReference type="NCBIfam" id="TIGR03592">
    <property type="entry name" value="yidC_oxa1_cterm"/>
    <property type="match status" value="1"/>
</dbReference>
<keyword evidence="4 13" id="KW-0813">Transport</keyword>
<dbReference type="OrthoDB" id="9780552at2"/>
<feature type="compositionally biased region" description="Basic residues" evidence="14">
    <location>
        <begin position="618"/>
        <end position="632"/>
    </location>
</feature>
<dbReference type="PRINTS" id="PR00701">
    <property type="entry name" value="60KDINNERMP"/>
</dbReference>
<proteinExistence type="inferred from homology"/>